<evidence type="ECO:0000256" key="8">
    <source>
        <dbReference type="ARBA" id="ARBA00022842"/>
    </source>
</evidence>
<evidence type="ECO:0000256" key="7">
    <source>
        <dbReference type="ARBA" id="ARBA00022723"/>
    </source>
</evidence>
<dbReference type="Pfam" id="PF02879">
    <property type="entry name" value="PGM_PMM_II"/>
    <property type="match status" value="1"/>
</dbReference>
<dbReference type="Pfam" id="PF02880">
    <property type="entry name" value="PGM_PMM_III"/>
    <property type="match status" value="1"/>
</dbReference>
<evidence type="ECO:0000256" key="9">
    <source>
        <dbReference type="ARBA" id="ARBA00023235"/>
    </source>
</evidence>
<dbReference type="Pfam" id="PF00408">
    <property type="entry name" value="PGM_PMM_IV"/>
    <property type="match status" value="1"/>
</dbReference>
<evidence type="ECO:0000256" key="4">
    <source>
        <dbReference type="ARBA" id="ARBA00022490"/>
    </source>
</evidence>
<keyword evidence="5" id="KW-0313">Glucose metabolism</keyword>
<keyword evidence="8" id="KW-0460">Magnesium</keyword>
<evidence type="ECO:0000313" key="16">
    <source>
        <dbReference type="Proteomes" id="UP000606974"/>
    </source>
</evidence>
<dbReference type="InterPro" id="IPR016055">
    <property type="entry name" value="A-D-PHexomutase_a/b/a-I/II/III"/>
</dbReference>
<comment type="caution">
    <text evidence="15">The sequence shown here is derived from an EMBL/GenBank/DDBJ whole genome shotgun (WGS) entry which is preliminary data.</text>
</comment>
<keyword evidence="16" id="KW-1185">Reference proteome</keyword>
<keyword evidence="10" id="KW-0119">Carbohydrate metabolism</keyword>
<dbReference type="SUPFAM" id="SSF55957">
    <property type="entry name" value="Phosphoglucomutase, C-terminal domain"/>
    <property type="match status" value="1"/>
</dbReference>
<dbReference type="InterPro" id="IPR036900">
    <property type="entry name" value="A-D-PHexomutase_C_sf"/>
</dbReference>
<evidence type="ECO:0000256" key="3">
    <source>
        <dbReference type="ARBA" id="ARBA00010231"/>
    </source>
</evidence>
<evidence type="ECO:0000259" key="13">
    <source>
        <dbReference type="Pfam" id="PF02879"/>
    </source>
</evidence>
<dbReference type="SUPFAM" id="SSF53738">
    <property type="entry name" value="Phosphoglucomutase, first 3 domains"/>
    <property type="match status" value="3"/>
</dbReference>
<dbReference type="GO" id="GO:0005737">
    <property type="term" value="C:cytoplasm"/>
    <property type="evidence" value="ECO:0007669"/>
    <property type="project" value="UniProtKB-SubCell"/>
</dbReference>
<dbReference type="PROSITE" id="PS00710">
    <property type="entry name" value="PGM_PMM"/>
    <property type="match status" value="1"/>
</dbReference>
<keyword evidence="4" id="KW-0963">Cytoplasm</keyword>
<organism evidence="15 16">
    <name type="scientific">Endocarpon pusillum</name>
    <dbReference type="NCBI Taxonomy" id="364733"/>
    <lineage>
        <taxon>Eukaryota</taxon>
        <taxon>Fungi</taxon>
        <taxon>Dikarya</taxon>
        <taxon>Ascomycota</taxon>
        <taxon>Pezizomycotina</taxon>
        <taxon>Eurotiomycetes</taxon>
        <taxon>Chaetothyriomycetidae</taxon>
        <taxon>Verrucariales</taxon>
        <taxon>Verrucariaceae</taxon>
        <taxon>Endocarpon</taxon>
    </lineage>
</organism>
<dbReference type="EMBL" id="JAACFV010000026">
    <property type="protein sequence ID" value="KAF7510812.1"/>
    <property type="molecule type" value="Genomic_DNA"/>
</dbReference>
<evidence type="ECO:0008006" key="17">
    <source>
        <dbReference type="Google" id="ProtNLM"/>
    </source>
</evidence>
<dbReference type="PANTHER" id="PTHR45745">
    <property type="entry name" value="PHOSPHOMANNOMUTASE 45A"/>
    <property type="match status" value="1"/>
</dbReference>
<sequence>MTSTSLEDLIQQWLRWDKDQTTAAEIRALCEKKAQPGPASIAAKDELEERLRNRIQFGTAGLRGRMRAGFAFMNCLTVIQASQGIAQYLISCSAATEPLSIIIGHDTRHNSARFARLAANAFRSRGINVEMFEDYVPTPLVAFGVKTMNATAGIMITASHNPAQDNGYKVYQSNGAQINTPVDQDIAKSILENVEPWDGAWDEKDILQHPHRLLPAIRKQYSRQLLARRLPTEAKDTDDYPSIGGVYTPMHGVGWGIAAETALRINNRTLIPVPEQIHPNPDFPTVKFPNPEEDGALQLAFETADRAGEKIVIANDPDADRFAIAQKIDDDWRRFTGDQVGVLLANYLLENELQGQNQRKVVMLCSAVSSGMLKKMIEAAGSRFHFEETLTGFKWIGNRAKKLQDDGFAVLFGYEEALGYMFPEVSLDKDGIAAMSTFLFALSRWRKQELDPLGKLHQLYHKYGYHESINTYFVSPSPGYTKGFFARIRESEAVSRFSLDSYKVVRWRDVTNGTEYGYWESKLPQDRTSEMLKFDLVEAGTASSMKTTSNEVVNAGPAEVSFTIRASGTEPKIKLYLECSSSTEYQAVQHAARAFSCIIEEWIRPFGQRLHHSGNATSSSSRAIAVALG</sequence>
<dbReference type="FunFam" id="3.40.120.10:FF:000035">
    <property type="entry name" value="Pgm3p"/>
    <property type="match status" value="1"/>
</dbReference>
<protein>
    <recommendedName>
        <fullName evidence="17">Phosphoribomutase</fullName>
    </recommendedName>
</protein>
<reference evidence="15" key="1">
    <citation type="submission" date="2020-02" db="EMBL/GenBank/DDBJ databases">
        <authorList>
            <person name="Palmer J.M."/>
        </authorList>
    </citation>
    <scope>NUCLEOTIDE SEQUENCE</scope>
    <source>
        <strain evidence="15">EPUS1.4</strain>
        <tissue evidence="15">Thallus</tissue>
    </source>
</reference>
<evidence type="ECO:0000256" key="1">
    <source>
        <dbReference type="ARBA" id="ARBA00001946"/>
    </source>
</evidence>
<dbReference type="CDD" id="cd05799">
    <property type="entry name" value="PGM2"/>
    <property type="match status" value="1"/>
</dbReference>
<feature type="domain" description="Alpha-D-phosphohexomutase alpha/beta/alpha" evidence="13">
    <location>
        <begin position="246"/>
        <end position="326"/>
    </location>
</feature>
<evidence type="ECO:0000313" key="15">
    <source>
        <dbReference type="EMBL" id="KAF7510812.1"/>
    </source>
</evidence>
<evidence type="ECO:0000259" key="12">
    <source>
        <dbReference type="Pfam" id="PF02878"/>
    </source>
</evidence>
<evidence type="ECO:0000256" key="6">
    <source>
        <dbReference type="ARBA" id="ARBA00022553"/>
    </source>
</evidence>
<dbReference type="Proteomes" id="UP000606974">
    <property type="component" value="Unassembled WGS sequence"/>
</dbReference>
<evidence type="ECO:0000259" key="14">
    <source>
        <dbReference type="Pfam" id="PF02880"/>
    </source>
</evidence>
<feature type="domain" description="Alpha-D-phosphohexomutase alpha/beta/alpha" evidence="12">
    <location>
        <begin position="55"/>
        <end position="193"/>
    </location>
</feature>
<accession>A0A8H7AMM0</accession>
<dbReference type="AlphaFoldDB" id="A0A8H7AMM0"/>
<comment type="similarity">
    <text evidence="3">Belongs to the phosphohexose mutase family.</text>
</comment>
<comment type="cofactor">
    <cofactor evidence="1">
        <name>Mg(2+)</name>
        <dbReference type="ChEBI" id="CHEBI:18420"/>
    </cofactor>
</comment>
<dbReference type="GO" id="GO:0008973">
    <property type="term" value="F:phosphopentomutase activity"/>
    <property type="evidence" value="ECO:0007669"/>
    <property type="project" value="TreeGrafter"/>
</dbReference>
<keyword evidence="6" id="KW-0597">Phosphoprotein</keyword>
<keyword evidence="9" id="KW-0413">Isomerase</keyword>
<evidence type="ECO:0000256" key="5">
    <source>
        <dbReference type="ARBA" id="ARBA00022526"/>
    </source>
</evidence>
<dbReference type="InterPro" id="IPR016066">
    <property type="entry name" value="A-D-PHexomutase_CS"/>
</dbReference>
<dbReference type="OrthoDB" id="8300170at2759"/>
<feature type="domain" description="Alpha-D-phosphohexomutase C-terminal" evidence="11">
    <location>
        <begin position="562"/>
        <end position="591"/>
    </location>
</feature>
<dbReference type="GO" id="GO:0000287">
    <property type="term" value="F:magnesium ion binding"/>
    <property type="evidence" value="ECO:0007669"/>
    <property type="project" value="InterPro"/>
</dbReference>
<dbReference type="InterPro" id="IPR005845">
    <property type="entry name" value="A-D-PHexomutase_a/b/a-II"/>
</dbReference>
<gene>
    <name evidence="15" type="ORF">GJ744_005912</name>
</gene>
<dbReference type="Pfam" id="PF02878">
    <property type="entry name" value="PGM_PMM_I"/>
    <property type="match status" value="1"/>
</dbReference>
<dbReference type="InterPro" id="IPR005846">
    <property type="entry name" value="A-D-PHexomutase_a/b/a-III"/>
</dbReference>
<dbReference type="InterPro" id="IPR005843">
    <property type="entry name" value="A-D-PHexomutase_C"/>
</dbReference>
<dbReference type="Gene3D" id="3.30.310.50">
    <property type="entry name" value="Alpha-D-phosphohexomutase, C-terminal domain"/>
    <property type="match status" value="1"/>
</dbReference>
<evidence type="ECO:0000259" key="11">
    <source>
        <dbReference type="Pfam" id="PF00408"/>
    </source>
</evidence>
<comment type="subcellular location">
    <subcellularLocation>
        <location evidence="2">Cytoplasm</location>
    </subcellularLocation>
</comment>
<evidence type="ECO:0000256" key="2">
    <source>
        <dbReference type="ARBA" id="ARBA00004496"/>
    </source>
</evidence>
<dbReference type="GO" id="GO:0006166">
    <property type="term" value="P:purine ribonucleoside salvage"/>
    <property type="evidence" value="ECO:0007669"/>
    <property type="project" value="TreeGrafter"/>
</dbReference>
<dbReference type="GO" id="GO:0005634">
    <property type="term" value="C:nucleus"/>
    <property type="evidence" value="ECO:0007669"/>
    <property type="project" value="TreeGrafter"/>
</dbReference>
<dbReference type="Gene3D" id="3.40.120.10">
    <property type="entry name" value="Alpha-D-Glucose-1,6-Bisphosphate, subunit A, domain 3"/>
    <property type="match status" value="3"/>
</dbReference>
<dbReference type="PANTHER" id="PTHR45745:SF1">
    <property type="entry name" value="PHOSPHOGLUCOMUTASE 2B-RELATED"/>
    <property type="match status" value="1"/>
</dbReference>
<feature type="domain" description="Alpha-D-phosphohexomutase alpha/beta/alpha" evidence="14">
    <location>
        <begin position="336"/>
        <end position="446"/>
    </location>
</feature>
<dbReference type="GO" id="GO:0006006">
    <property type="term" value="P:glucose metabolic process"/>
    <property type="evidence" value="ECO:0007669"/>
    <property type="project" value="UniProtKB-KW"/>
</dbReference>
<dbReference type="InterPro" id="IPR005844">
    <property type="entry name" value="A-D-PHexomutase_a/b/a-I"/>
</dbReference>
<evidence type="ECO:0000256" key="10">
    <source>
        <dbReference type="ARBA" id="ARBA00023277"/>
    </source>
</evidence>
<name>A0A8H7AMM0_9EURO</name>
<keyword evidence="7" id="KW-0479">Metal-binding</keyword>
<proteinExistence type="inferred from homology"/>